<sequence>MPFRRLDRSIRTSELGLVASETHPHEAEGTAAQVAWNHKPLAYGFPRLVVHPEIVARRLRPVMRCVARDNPRWPVKED</sequence>
<organism evidence="1 2">
    <name type="scientific">Phyllobacterium sophorae</name>
    <dbReference type="NCBI Taxonomy" id="1520277"/>
    <lineage>
        <taxon>Bacteria</taxon>
        <taxon>Pseudomonadati</taxon>
        <taxon>Pseudomonadota</taxon>
        <taxon>Alphaproteobacteria</taxon>
        <taxon>Hyphomicrobiales</taxon>
        <taxon>Phyllobacteriaceae</taxon>
        <taxon>Phyllobacterium</taxon>
    </lineage>
</organism>
<proteinExistence type="predicted"/>
<comment type="caution">
    <text evidence="1">The sequence shown here is derived from an EMBL/GenBank/DDBJ whole genome shotgun (WGS) entry which is preliminary data.</text>
</comment>
<reference evidence="2" key="1">
    <citation type="submission" date="2017-11" db="EMBL/GenBank/DDBJ databases">
        <authorList>
            <person name="Kuznetsova I."/>
            <person name="Sazanova A."/>
            <person name="Chirak E."/>
            <person name="Safronova V."/>
            <person name="Willems A."/>
        </authorList>
    </citation>
    <scope>NUCLEOTIDE SEQUENCE [LARGE SCALE GENOMIC DNA]</scope>
    <source>
        <strain evidence="2">CCBAU 03422</strain>
    </source>
</reference>
<dbReference type="EMBL" id="PGGM01000002">
    <property type="protein sequence ID" value="PSH66210.1"/>
    <property type="molecule type" value="Genomic_DNA"/>
</dbReference>
<protein>
    <submittedName>
        <fullName evidence="1">Uncharacterized protein</fullName>
    </submittedName>
</protein>
<name>A0A2P7BIA2_9HYPH</name>
<dbReference type="AlphaFoldDB" id="A0A2P7BIA2"/>
<dbReference type="Proteomes" id="UP000241764">
    <property type="component" value="Unassembled WGS sequence"/>
</dbReference>
<accession>A0A2P7BIA2</accession>
<evidence type="ECO:0000313" key="1">
    <source>
        <dbReference type="EMBL" id="PSH66210.1"/>
    </source>
</evidence>
<evidence type="ECO:0000313" key="2">
    <source>
        <dbReference type="Proteomes" id="UP000241764"/>
    </source>
</evidence>
<gene>
    <name evidence="1" type="ORF">CU103_06435</name>
</gene>
<keyword evidence="2" id="KW-1185">Reference proteome</keyword>